<evidence type="ECO:0000313" key="2">
    <source>
        <dbReference type="EMBL" id="RAO67309.1"/>
    </source>
</evidence>
<dbReference type="EMBL" id="MIKG01000005">
    <property type="protein sequence ID" value="RAO67309.1"/>
    <property type="molecule type" value="Genomic_DNA"/>
</dbReference>
<keyword evidence="1" id="KW-0812">Transmembrane</keyword>
<keyword evidence="3" id="KW-1185">Reference proteome</keyword>
<accession>A0A364KUU8</accession>
<gene>
    <name evidence="2" type="ORF">BHQ10_003321</name>
</gene>
<reference evidence="2 3" key="1">
    <citation type="journal article" date="2017" name="Biotechnol. Biofuels">
        <title>Differential beta-glucosidase expression as a function of carbon source availability in Talaromyces amestolkiae: a genomic and proteomic approach.</title>
        <authorList>
            <person name="de Eugenio L.I."/>
            <person name="Mendez-Liter J.A."/>
            <person name="Nieto-Dominguez M."/>
            <person name="Alonso L."/>
            <person name="Gil-Munoz J."/>
            <person name="Barriuso J."/>
            <person name="Prieto A."/>
            <person name="Martinez M.J."/>
        </authorList>
    </citation>
    <scope>NUCLEOTIDE SEQUENCE [LARGE SCALE GENOMIC DNA]</scope>
    <source>
        <strain evidence="2 3">CIB</strain>
    </source>
</reference>
<organism evidence="2 3">
    <name type="scientific">Talaromyces amestolkiae</name>
    <dbReference type="NCBI Taxonomy" id="1196081"/>
    <lineage>
        <taxon>Eukaryota</taxon>
        <taxon>Fungi</taxon>
        <taxon>Dikarya</taxon>
        <taxon>Ascomycota</taxon>
        <taxon>Pezizomycotina</taxon>
        <taxon>Eurotiomycetes</taxon>
        <taxon>Eurotiomycetidae</taxon>
        <taxon>Eurotiales</taxon>
        <taxon>Trichocomaceae</taxon>
        <taxon>Talaromyces</taxon>
        <taxon>Talaromyces sect. Talaromyces</taxon>
    </lineage>
</organism>
<dbReference type="Proteomes" id="UP000249363">
    <property type="component" value="Unassembled WGS sequence"/>
</dbReference>
<feature type="transmembrane region" description="Helical" evidence="1">
    <location>
        <begin position="14"/>
        <end position="32"/>
    </location>
</feature>
<protein>
    <submittedName>
        <fullName evidence="2">Uncharacterized protein</fullName>
    </submittedName>
</protein>
<dbReference type="GeneID" id="63792537"/>
<dbReference type="AlphaFoldDB" id="A0A364KUU8"/>
<keyword evidence="1" id="KW-1133">Transmembrane helix</keyword>
<comment type="caution">
    <text evidence="2">The sequence shown here is derived from an EMBL/GenBank/DDBJ whole genome shotgun (WGS) entry which is preliminary data.</text>
</comment>
<evidence type="ECO:0000313" key="3">
    <source>
        <dbReference type="Proteomes" id="UP000249363"/>
    </source>
</evidence>
<feature type="transmembrane region" description="Helical" evidence="1">
    <location>
        <begin position="343"/>
        <end position="370"/>
    </location>
</feature>
<dbReference type="RefSeq" id="XP_040731825.1">
    <property type="nucleotide sequence ID" value="XM_040875565.1"/>
</dbReference>
<name>A0A364KUU8_TALAM</name>
<proteinExistence type="predicted"/>
<feature type="transmembrane region" description="Helical" evidence="1">
    <location>
        <begin position="316"/>
        <end position="337"/>
    </location>
</feature>
<keyword evidence="1" id="KW-0472">Membrane</keyword>
<dbReference type="OrthoDB" id="4225365at2759"/>
<evidence type="ECO:0000256" key="1">
    <source>
        <dbReference type="SAM" id="Phobius"/>
    </source>
</evidence>
<sequence length="431" mass="49159">MPRLISTLSRILKFILYSYLTLIGLWAFLPSVRVSSQHTNKYISDVLKAGELLHTVYPWDRSFEAASVTFEPANALYPGSPRQWARVRGVPSSDCTHVLADWKVVSGIGAAARELVIGVGRDLRTRLNLTDAALKVRDGMLRNENVKTDDLVIFLDEDDGRDETVYISDTITVQVDSGGRDHIINLPWFSTPDAAWFHNQMHGFTYDMDIRLVARQLTADDKSIVVEIWKSAPVTEWLRLRYEKEQLTLNPNFPVTPQKDGESVKFVKNMFRSEEHYSKGLLASFVDELRRPHLSHSSVWDVRMTFRNAELTTRTYWIRSALLFVLAPILMVTFALFENLIEFLSVLVCTEILSLVVCYCVVVLVSWVIYNIRYRNSARLNAADGKEGQGRKMGFLEWSAKGKRRGYRSDEKRGKRVVIWGPSGPVYEDGG</sequence>